<gene>
    <name evidence="1" type="ORF">DPCES_0150</name>
</gene>
<dbReference type="EMBL" id="LK996017">
    <property type="protein sequence ID" value="CDX00037.1"/>
    <property type="molecule type" value="Genomic_DNA"/>
</dbReference>
<dbReference type="AlphaFoldDB" id="A0A098AVD2"/>
<dbReference type="PATRIC" id="fig|49338.4.peg.159"/>
<proteinExistence type="predicted"/>
<reference evidence="1" key="1">
    <citation type="submission" date="2014-07" db="EMBL/GenBank/DDBJ databases">
        <authorList>
            <person name="Hornung V.Bastian."/>
        </authorList>
    </citation>
    <scope>NUCLEOTIDE SEQUENCE</scope>
    <source>
        <strain evidence="1">PCE-S</strain>
    </source>
</reference>
<sequence>MKNHQKKIEQALQIPLVVQQRCGFTDAETLAVMAADGVCVIHKGELTALELIHVITALSELASDLTIHLAKACGLCNNCGDEKPEAGTECGCGNNPAERVANCSLCHDLLDESQSIHIPDYLLEEAGISKGAHLEAYTDGDSGEITVVEADIQQDLGDVPPCILSILAQSGICLAALDELIMQESIIYGK</sequence>
<accession>A0A098AVD2</accession>
<evidence type="ECO:0000313" key="1">
    <source>
        <dbReference type="EMBL" id="CDX00037.1"/>
    </source>
</evidence>
<dbReference type="RefSeq" id="WP_208925121.1">
    <property type="nucleotide sequence ID" value="NZ_LK996017.1"/>
</dbReference>
<organism evidence="1">
    <name type="scientific">Desulfitobacterium hafniense</name>
    <name type="common">Desulfitobacterium frappieri</name>
    <dbReference type="NCBI Taxonomy" id="49338"/>
    <lineage>
        <taxon>Bacteria</taxon>
        <taxon>Bacillati</taxon>
        <taxon>Bacillota</taxon>
        <taxon>Clostridia</taxon>
        <taxon>Eubacteriales</taxon>
        <taxon>Desulfitobacteriaceae</taxon>
        <taxon>Desulfitobacterium</taxon>
    </lineage>
</organism>
<name>A0A098AVD2_DESHA</name>
<protein>
    <submittedName>
        <fullName evidence="1">Uncharacterized protein</fullName>
    </submittedName>
</protein>